<keyword evidence="2" id="KW-1185">Reference proteome</keyword>
<accession>A0ACC5RAI2</accession>
<name>A0ACC5RAI2_9HYPH</name>
<protein>
    <submittedName>
        <fullName evidence="1">ABC transporter permease</fullName>
    </submittedName>
</protein>
<reference evidence="1" key="1">
    <citation type="submission" date="2021-01" db="EMBL/GenBank/DDBJ databases">
        <authorList>
            <person name="Sun Q."/>
        </authorList>
    </citation>
    <scope>NUCLEOTIDE SEQUENCE</scope>
    <source>
        <strain evidence="1">YIM B02566</strain>
    </source>
</reference>
<evidence type="ECO:0000313" key="2">
    <source>
        <dbReference type="Proteomes" id="UP000616151"/>
    </source>
</evidence>
<evidence type="ECO:0000313" key="1">
    <source>
        <dbReference type="EMBL" id="MBK1869612.1"/>
    </source>
</evidence>
<organism evidence="1 2">
    <name type="scientific">Taklimakanibacter albus</name>
    <dbReference type="NCBI Taxonomy" id="2800327"/>
    <lineage>
        <taxon>Bacteria</taxon>
        <taxon>Pseudomonadati</taxon>
        <taxon>Pseudomonadota</taxon>
        <taxon>Alphaproteobacteria</taxon>
        <taxon>Hyphomicrobiales</taxon>
        <taxon>Aestuariivirgaceae</taxon>
        <taxon>Taklimakanibacter</taxon>
    </lineage>
</organism>
<comment type="caution">
    <text evidence="1">The sequence shown here is derived from an EMBL/GenBank/DDBJ whole genome shotgun (WGS) entry which is preliminary data.</text>
</comment>
<sequence length="244" mass="26703">MIILVAPTLIVIPMSFSDSKYLTFPPTGWSLGWYRTFFESSTWLMATKTSLLVAVFTVLVATPLGTLAAYAIHESRLAAMSGVHAVLLSPMMVPVIMVAIGLYFIYARLELLNTKLGLVLAHAMLAIPLVVITVLAGLKTYDMNQERVARSLGAPRWLAFWTVTLPQIRPAILNAVLLSFLTSLDEVNVALFISGGENSTVTRVMFNSLRDEIDPLITVVSTCLVLVSVTIVLVVQLANRKSHQ</sequence>
<gene>
    <name evidence="1" type="ORF">JHL16_24845</name>
</gene>
<dbReference type="EMBL" id="JAENHL010000008">
    <property type="protein sequence ID" value="MBK1869612.1"/>
    <property type="molecule type" value="Genomic_DNA"/>
</dbReference>
<proteinExistence type="predicted"/>
<dbReference type="Proteomes" id="UP000616151">
    <property type="component" value="Unassembled WGS sequence"/>
</dbReference>